<comment type="caution">
    <text evidence="1">The sequence shown here is derived from an EMBL/GenBank/DDBJ whole genome shotgun (WGS) entry which is preliminary data.</text>
</comment>
<dbReference type="EMBL" id="AGNL01028058">
    <property type="protein sequence ID" value="EJK57483.1"/>
    <property type="molecule type" value="Genomic_DNA"/>
</dbReference>
<reference evidence="1 2" key="1">
    <citation type="journal article" date="2012" name="Genome Biol.">
        <title>Genome and low-iron response of an oceanic diatom adapted to chronic iron limitation.</title>
        <authorList>
            <person name="Lommer M."/>
            <person name="Specht M."/>
            <person name="Roy A.S."/>
            <person name="Kraemer L."/>
            <person name="Andreson R."/>
            <person name="Gutowska M.A."/>
            <person name="Wolf J."/>
            <person name="Bergner S.V."/>
            <person name="Schilhabel M.B."/>
            <person name="Klostermeier U.C."/>
            <person name="Beiko R.G."/>
            <person name="Rosenstiel P."/>
            <person name="Hippler M."/>
            <person name="Laroche J."/>
        </authorList>
    </citation>
    <scope>NUCLEOTIDE SEQUENCE [LARGE SCALE GENOMIC DNA]</scope>
    <source>
        <strain evidence="1 2">CCMP1005</strain>
    </source>
</reference>
<organism evidence="1 2">
    <name type="scientific">Thalassiosira oceanica</name>
    <name type="common">Marine diatom</name>
    <dbReference type="NCBI Taxonomy" id="159749"/>
    <lineage>
        <taxon>Eukaryota</taxon>
        <taxon>Sar</taxon>
        <taxon>Stramenopiles</taxon>
        <taxon>Ochrophyta</taxon>
        <taxon>Bacillariophyta</taxon>
        <taxon>Coscinodiscophyceae</taxon>
        <taxon>Thalassiosirophycidae</taxon>
        <taxon>Thalassiosirales</taxon>
        <taxon>Thalassiosiraceae</taxon>
        <taxon>Thalassiosira</taxon>
    </lineage>
</organism>
<keyword evidence="2" id="KW-1185">Reference proteome</keyword>
<evidence type="ECO:0000313" key="1">
    <source>
        <dbReference type="EMBL" id="EJK57483.1"/>
    </source>
</evidence>
<name>K0RUF0_THAOC</name>
<feature type="non-terminal residue" evidence="1">
    <location>
        <position position="30"/>
    </location>
</feature>
<gene>
    <name evidence="1" type="ORF">THAOC_22465</name>
</gene>
<dbReference type="Proteomes" id="UP000266841">
    <property type="component" value="Unassembled WGS sequence"/>
</dbReference>
<accession>K0RUF0</accession>
<sequence>MTLPVRIRLMLLENITCFTLKLDSSFFVSS</sequence>
<proteinExistence type="predicted"/>
<protein>
    <submittedName>
        <fullName evidence="1">Uncharacterized protein</fullName>
    </submittedName>
</protein>
<evidence type="ECO:0000313" key="2">
    <source>
        <dbReference type="Proteomes" id="UP000266841"/>
    </source>
</evidence>
<dbReference type="AlphaFoldDB" id="K0RUF0"/>